<gene>
    <name evidence="2" type="ORF">A4G16_02330</name>
</gene>
<reference evidence="2 3" key="1">
    <citation type="submission" date="2016-03" db="EMBL/GenBank/DDBJ databases">
        <authorList>
            <person name="Bojesen A.M."/>
            <person name="Planet P."/>
            <person name="Hansen M.J."/>
        </authorList>
    </citation>
    <scope>NUCLEOTIDE SEQUENCE [LARGE SCALE GENOMIC DNA]</scope>
    <source>
        <strain evidence="2 3">B 234/94</strain>
    </source>
</reference>
<feature type="signal peptide" evidence="1">
    <location>
        <begin position="1"/>
        <end position="23"/>
    </location>
</feature>
<dbReference type="KEGG" id="mgra:A4G16_02330"/>
<dbReference type="EMBL" id="CP015030">
    <property type="protein sequence ID" value="QIM66290.1"/>
    <property type="molecule type" value="Genomic_DNA"/>
</dbReference>
<accession>A0A6G8JGH3</accession>
<evidence type="ECO:0000313" key="2">
    <source>
        <dbReference type="EMBL" id="QIM66290.1"/>
    </source>
</evidence>
<name>A0A6G8JGH3_9PAST</name>
<evidence type="ECO:0000256" key="1">
    <source>
        <dbReference type="SAM" id="SignalP"/>
    </source>
</evidence>
<proteinExistence type="predicted"/>
<feature type="chain" id="PRO_5026245010" evidence="1">
    <location>
        <begin position="24"/>
        <end position="114"/>
    </location>
</feature>
<protein>
    <submittedName>
        <fullName evidence="2">Uncharacterized protein</fullName>
    </submittedName>
</protein>
<dbReference type="AlphaFoldDB" id="A0A6G8JGH3"/>
<evidence type="ECO:0000313" key="3">
    <source>
        <dbReference type="Proteomes" id="UP000501366"/>
    </source>
</evidence>
<organism evidence="2 3">
    <name type="scientific">Mannheimia granulomatis</name>
    <dbReference type="NCBI Taxonomy" id="85402"/>
    <lineage>
        <taxon>Bacteria</taxon>
        <taxon>Pseudomonadati</taxon>
        <taxon>Pseudomonadota</taxon>
        <taxon>Gammaproteobacteria</taxon>
        <taxon>Pasteurellales</taxon>
        <taxon>Pasteurellaceae</taxon>
        <taxon>Mannheimia</taxon>
    </lineage>
</organism>
<dbReference type="RefSeq" id="WP_165888541.1">
    <property type="nucleotide sequence ID" value="NZ_CP015030.1"/>
</dbReference>
<keyword evidence="1" id="KW-0732">Signal</keyword>
<sequence>MKKLAAQIALTVLMGTLSMSSIAKTECFGEGEYRVCTETITQSDGTTKVGSYDTMGNNYSVESGCKGNTCYSQDSEGNSYLIKSWCDDKGCHSEDSDGNRCTVTPSGKMIGCGQ</sequence>
<dbReference type="Proteomes" id="UP000501366">
    <property type="component" value="Chromosome"/>
</dbReference>